<evidence type="ECO:0000313" key="2">
    <source>
        <dbReference type="Proteomes" id="UP000805649"/>
    </source>
</evidence>
<proteinExistence type="predicted"/>
<comment type="caution">
    <text evidence="1">The sequence shown here is derived from an EMBL/GenBank/DDBJ whole genome shotgun (WGS) entry which is preliminary data.</text>
</comment>
<name>A0ACC3YQ02_COLTU</name>
<keyword evidence="2" id="KW-1185">Reference proteome</keyword>
<accession>A0ACC3YQ02</accession>
<sequence length="796" mass="84794">MPYNANAIPRAAVWTLKSSNPDLPAESAILPDDGSNATESVFEEDKRRLVNPQDFADGGKYRSIVKIQALFNAGNGRSVWMMGSGWLISPDTVVTAGHVVYDWSRRLQGAIEIKCYIGYSGLASVGTSNVQARFGERIITTAEWIEAAGNRTHDVAFIKVNRPFTGNLRNIAFKDTPSVAKSVLLGVVGYPGDKYLKTTSGTDEKGAQMYEEFAPTDFNIEKSERHMVEYQISTFAGQSGAPILQAIDNGLISIGTHCYGGGGDYSNSGNSIGGQYGVHYNAFLALFNSHQFPAAQRLGIKVLDVDTNARAHNDVRNGNGQIKSDISKYVNGNSNGNGVSNNEYNGFRAENTSFRPSQTDNFGTGNSNGSDEEGFLDILKSVARVAAPVVSTVTPFLGPIGGPIGSIAGGILSTIGGAESAIINGDVSSAIATSAASGATERAVLAEASLQALLKLEDSPETAELLHTIDSKYRAFRPKLDVIAKVAQPQLTECGLMLAHREMARIHERGVNQGQESEIELPREELKGVQESILYSQSGQETAFVKGLLAPTRPVPGEESFFSDLGSVLSKGVSFAKPLISSAAQGALKSVIGKLSAGTESELSSSTPGSHEHATLLAFKRAAAAEAALQTLMTLPQQKLDRLLISSPRGGEESFFDVIKSGVQKIAPAALDIAKQAVRKVVPIIADAVSQKVKDAVGESAPGIQYYNYTLNPLKAVKSKQSVGDLLALDAGAYNSAKVSSPLHESEATNDDDDAPKPTLNDILSSRQSTWVPSLHRRKSWDSNDDGLCSMDEECL</sequence>
<organism evidence="1 2">
    <name type="scientific">Colletotrichum truncatum</name>
    <name type="common">Anthracnose fungus</name>
    <name type="synonym">Colletotrichum capsici</name>
    <dbReference type="NCBI Taxonomy" id="5467"/>
    <lineage>
        <taxon>Eukaryota</taxon>
        <taxon>Fungi</taxon>
        <taxon>Dikarya</taxon>
        <taxon>Ascomycota</taxon>
        <taxon>Pezizomycotina</taxon>
        <taxon>Sordariomycetes</taxon>
        <taxon>Hypocreomycetidae</taxon>
        <taxon>Glomerellales</taxon>
        <taxon>Glomerellaceae</taxon>
        <taxon>Colletotrichum</taxon>
        <taxon>Colletotrichum truncatum species complex</taxon>
    </lineage>
</organism>
<evidence type="ECO:0000313" key="1">
    <source>
        <dbReference type="EMBL" id="KAL0933975.1"/>
    </source>
</evidence>
<reference evidence="1 2" key="1">
    <citation type="journal article" date="2020" name="Phytopathology">
        <title>Genome Sequence Resources of Colletotrichum truncatum, C. plurivorum, C. musicola, and C. sojae: Four Species Pathogenic to Soybean (Glycine max).</title>
        <authorList>
            <person name="Rogerio F."/>
            <person name="Boufleur T.R."/>
            <person name="Ciampi-Guillardi M."/>
            <person name="Sukno S.A."/>
            <person name="Thon M.R."/>
            <person name="Massola Junior N.S."/>
            <person name="Baroncelli R."/>
        </authorList>
    </citation>
    <scope>NUCLEOTIDE SEQUENCE [LARGE SCALE GENOMIC DNA]</scope>
    <source>
        <strain evidence="1 2">CMES1059</strain>
    </source>
</reference>
<dbReference type="Proteomes" id="UP000805649">
    <property type="component" value="Unassembled WGS sequence"/>
</dbReference>
<dbReference type="EMBL" id="VUJX02000007">
    <property type="protein sequence ID" value="KAL0933975.1"/>
    <property type="molecule type" value="Genomic_DNA"/>
</dbReference>
<protein>
    <submittedName>
        <fullName evidence="1">ATP synthase F1</fullName>
    </submittedName>
</protein>
<gene>
    <name evidence="1" type="ORF">CTRU02_210774</name>
</gene>